<evidence type="ECO:0000313" key="3">
    <source>
        <dbReference type="EMBL" id="VDR24561.1"/>
    </source>
</evidence>
<dbReference type="InterPro" id="IPR013113">
    <property type="entry name" value="SIP_FAD-bd"/>
</dbReference>
<dbReference type="GO" id="GO:0016491">
    <property type="term" value="F:oxidoreductase activity"/>
    <property type="evidence" value="ECO:0007669"/>
    <property type="project" value="InterPro"/>
</dbReference>
<dbReference type="PANTHER" id="PTHR30157">
    <property type="entry name" value="FERRIC REDUCTASE, NADPH-DEPENDENT"/>
    <property type="match status" value="1"/>
</dbReference>
<protein>
    <submittedName>
        <fullName evidence="3">Vibriobactin utilization protein ViuB</fullName>
    </submittedName>
</protein>
<dbReference type="EMBL" id="LR131271">
    <property type="protein sequence ID" value="VDR24561.1"/>
    <property type="molecule type" value="Genomic_DNA"/>
</dbReference>
<evidence type="ECO:0000313" key="4">
    <source>
        <dbReference type="Proteomes" id="UP000274346"/>
    </source>
</evidence>
<dbReference type="InterPro" id="IPR039261">
    <property type="entry name" value="FNR_nucleotide-bd"/>
</dbReference>
<dbReference type="Gene3D" id="3.40.50.80">
    <property type="entry name" value="Nucleotide-binding domain of ferredoxin-NADP reductase (FNR) module"/>
    <property type="match status" value="1"/>
</dbReference>
<dbReference type="PROSITE" id="PS51384">
    <property type="entry name" value="FAD_FR"/>
    <property type="match status" value="1"/>
</dbReference>
<dbReference type="Pfam" id="PF08021">
    <property type="entry name" value="FAD_binding_9"/>
    <property type="match status" value="1"/>
</dbReference>
<dbReference type="InterPro" id="IPR039374">
    <property type="entry name" value="SIP_fam"/>
</dbReference>
<accession>A0A3P8KF05</accession>
<dbReference type="Pfam" id="PF04954">
    <property type="entry name" value="SIP"/>
    <property type="match status" value="1"/>
</dbReference>
<dbReference type="Proteomes" id="UP000274346">
    <property type="component" value="Chromosome"/>
</dbReference>
<evidence type="ECO:0000256" key="1">
    <source>
        <dbReference type="ARBA" id="ARBA00035644"/>
    </source>
</evidence>
<dbReference type="Gene3D" id="2.40.30.10">
    <property type="entry name" value="Translation factors"/>
    <property type="match status" value="1"/>
</dbReference>
<dbReference type="RefSeq" id="WP_128877151.1">
    <property type="nucleotide sequence ID" value="NZ_JADCSX010000026.1"/>
</dbReference>
<dbReference type="PANTHER" id="PTHR30157:SF0">
    <property type="entry name" value="NADPH-DEPENDENT FERRIC-CHELATE REDUCTASE"/>
    <property type="match status" value="1"/>
</dbReference>
<dbReference type="InterPro" id="IPR007037">
    <property type="entry name" value="SIP_rossman_dom"/>
</dbReference>
<feature type="domain" description="FAD-binding FR-type" evidence="2">
    <location>
        <begin position="7"/>
        <end position="112"/>
    </location>
</feature>
<dbReference type="KEGG" id="rtg:NCTC13098_00855"/>
<name>A0A3P8KF05_RAOTE</name>
<gene>
    <name evidence="3" type="primary">viuB</name>
    <name evidence="3" type="ORF">NCTC13098_00855</name>
</gene>
<proteinExistence type="inferred from homology"/>
<comment type="similarity">
    <text evidence="1">Belongs to the SIP oxidoreductase family.</text>
</comment>
<dbReference type="CDD" id="cd06193">
    <property type="entry name" value="siderophore_interacting"/>
    <property type="match status" value="1"/>
</dbReference>
<dbReference type="InterPro" id="IPR017938">
    <property type="entry name" value="Riboflavin_synthase-like_b-brl"/>
</dbReference>
<sequence>MDKHESRLLRPASIRQIADINPRMTRVVLSGEAVAHFADALPGAWVKVFFTPPGEAEGPGRAYTIGSLNREERTLSLDIVRHGSGPAMSWITNACPGEIVRLAGPREGLDVQGISSLLLFGDETAIPAIFAIIPTLAAHVTAHVILALDDKQDYPPPPVCCRLSVTRLSPRSDDFCAHVINTIQRLAPEKVWGAGEHGDVIQIRQALFKSGRSRKNVDITAYWKLGEADHRDC</sequence>
<evidence type="ECO:0000259" key="2">
    <source>
        <dbReference type="PROSITE" id="PS51384"/>
    </source>
</evidence>
<dbReference type="AlphaFoldDB" id="A0A3P8KF05"/>
<organism evidence="3 4">
    <name type="scientific">Raoultella terrigena</name>
    <name type="common">Klebsiella terrigena</name>
    <dbReference type="NCBI Taxonomy" id="577"/>
    <lineage>
        <taxon>Bacteria</taxon>
        <taxon>Pseudomonadati</taxon>
        <taxon>Pseudomonadota</taxon>
        <taxon>Gammaproteobacteria</taxon>
        <taxon>Enterobacterales</taxon>
        <taxon>Enterobacteriaceae</taxon>
        <taxon>Klebsiella/Raoultella group</taxon>
        <taxon>Raoultella</taxon>
    </lineage>
</organism>
<dbReference type="InterPro" id="IPR017927">
    <property type="entry name" value="FAD-bd_FR_type"/>
</dbReference>
<reference evidence="3 4" key="1">
    <citation type="submission" date="2018-12" db="EMBL/GenBank/DDBJ databases">
        <authorList>
            <consortium name="Pathogen Informatics"/>
        </authorList>
    </citation>
    <scope>NUCLEOTIDE SEQUENCE [LARGE SCALE GENOMIC DNA]</scope>
    <source>
        <strain evidence="3 4">NCTC13098</strain>
    </source>
</reference>
<dbReference type="SUPFAM" id="SSF63380">
    <property type="entry name" value="Riboflavin synthase domain-like"/>
    <property type="match status" value="1"/>
</dbReference>